<evidence type="ECO:0000313" key="1">
    <source>
        <dbReference type="EMBL" id="RTQ35578.1"/>
    </source>
</evidence>
<dbReference type="InterPro" id="IPR014347">
    <property type="entry name" value="Tautomerase/MIF_sf"/>
</dbReference>
<gene>
    <name evidence="1" type="ORF">EJP69_14580</name>
</gene>
<protein>
    <submittedName>
        <fullName evidence="1">Tautomerase enzyme</fullName>
    </submittedName>
</protein>
<dbReference type="Gene3D" id="3.30.429.10">
    <property type="entry name" value="Macrophage Migration Inhibitory Factor"/>
    <property type="match status" value="1"/>
</dbReference>
<organism evidence="1 2">
    <name type="scientific">Variovorax gossypii</name>
    <dbReference type="NCBI Taxonomy" id="1679495"/>
    <lineage>
        <taxon>Bacteria</taxon>
        <taxon>Pseudomonadati</taxon>
        <taxon>Pseudomonadota</taxon>
        <taxon>Betaproteobacteria</taxon>
        <taxon>Burkholderiales</taxon>
        <taxon>Comamonadaceae</taxon>
        <taxon>Variovorax</taxon>
    </lineage>
</organism>
<sequence>MTIVTVTTPEGRLSLEQRRELALSLTDAVLVPEVGQLAPPARIGFQVHFVERTPDRMAIGGRLLCDRSTAPDVATFDICVMDASWPLSMRKQVTENVLAAMARACAMDQPSPAWWTTFRTIDEGSWGSRGSVLSILDLLGSGVFTPERVAEIRKALS</sequence>
<accession>A0A431TPV4</accession>
<dbReference type="OrthoDB" id="4299064at2"/>
<proteinExistence type="predicted"/>
<evidence type="ECO:0000313" key="2">
    <source>
        <dbReference type="Proteomes" id="UP000267418"/>
    </source>
</evidence>
<dbReference type="Proteomes" id="UP000267418">
    <property type="component" value="Unassembled WGS sequence"/>
</dbReference>
<name>A0A431TPV4_9BURK</name>
<dbReference type="RefSeq" id="WP_126470886.1">
    <property type="nucleotide sequence ID" value="NZ_RXOE01000002.1"/>
</dbReference>
<comment type="caution">
    <text evidence="1">The sequence shown here is derived from an EMBL/GenBank/DDBJ whole genome shotgun (WGS) entry which is preliminary data.</text>
</comment>
<keyword evidence="2" id="KW-1185">Reference proteome</keyword>
<dbReference type="AlphaFoldDB" id="A0A431TPV4"/>
<dbReference type="EMBL" id="RXOE01000002">
    <property type="protein sequence ID" value="RTQ35578.1"/>
    <property type="molecule type" value="Genomic_DNA"/>
</dbReference>
<reference evidence="1 2" key="1">
    <citation type="submission" date="2018-12" db="EMBL/GenBank/DDBJ databases">
        <title>The genome of Variovorax gossypii DSM 100435.</title>
        <authorList>
            <person name="Gao J."/>
            <person name="Sun J."/>
        </authorList>
    </citation>
    <scope>NUCLEOTIDE SEQUENCE [LARGE SCALE GENOMIC DNA]</scope>
    <source>
        <strain evidence="1 2">DSM 100435</strain>
    </source>
</reference>